<gene>
    <name evidence="3" type="ORF">CC84DRAFT_1089506</name>
</gene>
<feature type="domain" description="AAA+ ATPase" evidence="2">
    <location>
        <begin position="51"/>
        <end position="196"/>
    </location>
</feature>
<evidence type="ECO:0000313" key="4">
    <source>
        <dbReference type="Proteomes" id="UP000077069"/>
    </source>
</evidence>
<protein>
    <submittedName>
        <fullName evidence="3">p-loop containing nucleoside triphosphate hydrolase protein</fullName>
    </submittedName>
</protein>
<evidence type="ECO:0000256" key="1">
    <source>
        <dbReference type="ARBA" id="ARBA00007448"/>
    </source>
</evidence>
<dbReference type="GeneID" id="28757797"/>
<keyword evidence="3" id="KW-0378">Hydrolase</keyword>
<dbReference type="PANTHER" id="PTHR23070">
    <property type="entry name" value="BCS1 AAA-TYPE ATPASE"/>
    <property type="match status" value="1"/>
</dbReference>
<dbReference type="STRING" id="1460663.A0A177CIF6"/>
<evidence type="ECO:0000313" key="3">
    <source>
        <dbReference type="EMBL" id="OAG07295.1"/>
    </source>
</evidence>
<dbReference type="Gene3D" id="3.40.50.300">
    <property type="entry name" value="P-loop containing nucleotide triphosphate hydrolases"/>
    <property type="match status" value="1"/>
</dbReference>
<reference evidence="3 4" key="1">
    <citation type="submission" date="2016-05" db="EMBL/GenBank/DDBJ databases">
        <title>Comparative analysis of secretome profiles of manganese(II)-oxidizing ascomycete fungi.</title>
        <authorList>
            <consortium name="DOE Joint Genome Institute"/>
            <person name="Zeiner C.A."/>
            <person name="Purvine S.O."/>
            <person name="Zink E.M."/>
            <person name="Wu S."/>
            <person name="Pasa-Tolic L."/>
            <person name="Chaput D.L."/>
            <person name="Haridas S."/>
            <person name="Grigoriev I.V."/>
            <person name="Santelli C.M."/>
            <person name="Hansel C.M."/>
        </authorList>
    </citation>
    <scope>NUCLEOTIDE SEQUENCE [LARGE SCALE GENOMIC DNA]</scope>
    <source>
        <strain evidence="3 4">AP3s5-JAC2a</strain>
    </source>
</reference>
<dbReference type="Pfam" id="PF00004">
    <property type="entry name" value="AAA"/>
    <property type="match status" value="1"/>
</dbReference>
<dbReference type="Proteomes" id="UP000077069">
    <property type="component" value="Unassembled WGS sequence"/>
</dbReference>
<dbReference type="SMART" id="SM00382">
    <property type="entry name" value="AAA"/>
    <property type="match status" value="1"/>
</dbReference>
<keyword evidence="4" id="KW-1185">Reference proteome</keyword>
<dbReference type="GO" id="GO:0016887">
    <property type="term" value="F:ATP hydrolysis activity"/>
    <property type="evidence" value="ECO:0007669"/>
    <property type="project" value="InterPro"/>
</dbReference>
<dbReference type="InterPro" id="IPR050747">
    <property type="entry name" value="Mitochondrial_chaperone_BCS1"/>
</dbReference>
<sequence>MHRLRASRPLETIDLDDDIKSDLIADIDRFMHESRSKWYGNRRMPYRKGSIFYGLIFYGPSWTGKTSDCQALAARFNYSLYAMSLNEAESECHLKKLFQSPQKGDILLLDDIDSAGIMRENMRGEEKMPNDKDVEVQLKKEKEVNPRISLAGLLSAIDSLPDGIVLIMTNNKPESLEQALIRPGRIDKQVLFGNVSQVVAKSIFVRKHQNDSNAPGF</sequence>
<organism evidence="3 4">
    <name type="scientific">Paraphaeosphaeria sporulosa</name>
    <dbReference type="NCBI Taxonomy" id="1460663"/>
    <lineage>
        <taxon>Eukaryota</taxon>
        <taxon>Fungi</taxon>
        <taxon>Dikarya</taxon>
        <taxon>Ascomycota</taxon>
        <taxon>Pezizomycotina</taxon>
        <taxon>Dothideomycetes</taxon>
        <taxon>Pleosporomycetidae</taxon>
        <taxon>Pleosporales</taxon>
        <taxon>Massarineae</taxon>
        <taxon>Didymosphaeriaceae</taxon>
        <taxon>Paraphaeosphaeria</taxon>
    </lineage>
</organism>
<accession>A0A177CIF6</accession>
<dbReference type="RefSeq" id="XP_018037660.1">
    <property type="nucleotide sequence ID" value="XM_018174311.1"/>
</dbReference>
<dbReference type="SUPFAM" id="SSF52540">
    <property type="entry name" value="P-loop containing nucleoside triphosphate hydrolases"/>
    <property type="match status" value="1"/>
</dbReference>
<dbReference type="InParanoid" id="A0A177CIF6"/>
<dbReference type="InterPro" id="IPR003593">
    <property type="entry name" value="AAA+_ATPase"/>
</dbReference>
<dbReference type="InterPro" id="IPR027417">
    <property type="entry name" value="P-loop_NTPase"/>
</dbReference>
<name>A0A177CIF6_9PLEO</name>
<dbReference type="InterPro" id="IPR003959">
    <property type="entry name" value="ATPase_AAA_core"/>
</dbReference>
<dbReference type="OrthoDB" id="10251412at2759"/>
<dbReference type="EMBL" id="KV441551">
    <property type="protein sequence ID" value="OAG07295.1"/>
    <property type="molecule type" value="Genomic_DNA"/>
</dbReference>
<comment type="similarity">
    <text evidence="1">Belongs to the AAA ATPase family. BCS1 subfamily.</text>
</comment>
<proteinExistence type="inferred from homology"/>
<dbReference type="AlphaFoldDB" id="A0A177CIF6"/>
<evidence type="ECO:0000259" key="2">
    <source>
        <dbReference type="SMART" id="SM00382"/>
    </source>
</evidence>
<dbReference type="GO" id="GO:0005524">
    <property type="term" value="F:ATP binding"/>
    <property type="evidence" value="ECO:0007669"/>
    <property type="project" value="InterPro"/>
</dbReference>